<keyword evidence="10" id="KW-1185">Reference proteome</keyword>
<evidence type="ECO:0000256" key="2">
    <source>
        <dbReference type="ARBA" id="ARBA00022723"/>
    </source>
</evidence>
<comment type="caution">
    <text evidence="9">The sequence shown here is derived from an EMBL/GenBank/DDBJ whole genome shotgun (WGS) entry which is preliminary data.</text>
</comment>
<proteinExistence type="inferred from homology"/>
<feature type="domain" description="Plastocyanin-like" evidence="7">
    <location>
        <begin position="377"/>
        <end position="491"/>
    </location>
</feature>
<feature type="signal peptide" evidence="5">
    <location>
        <begin position="1"/>
        <end position="22"/>
    </location>
</feature>
<dbReference type="Proteomes" id="UP000808914">
    <property type="component" value="Unassembled WGS sequence"/>
</dbReference>
<reference evidence="9 10" key="1">
    <citation type="submission" date="2021-01" db="EMBL/GenBank/DDBJ databases">
        <title>Genomic Encyclopedia of Type Strains, Phase IV (KMG-IV): sequencing the most valuable type-strain genomes for metagenomic binning, comparative biology and taxonomic classification.</title>
        <authorList>
            <person name="Goeker M."/>
        </authorList>
    </citation>
    <scope>NUCLEOTIDE SEQUENCE [LARGE SCALE GENOMIC DNA]</scope>
    <source>
        <strain evidence="9 10">DSM 28236</strain>
    </source>
</reference>
<evidence type="ECO:0000256" key="3">
    <source>
        <dbReference type="ARBA" id="ARBA00023002"/>
    </source>
</evidence>
<keyword evidence="5" id="KW-0732">Signal</keyword>
<dbReference type="Pfam" id="PF07732">
    <property type="entry name" value="Cu-oxidase_3"/>
    <property type="match status" value="1"/>
</dbReference>
<organism evidence="9 10">
    <name type="scientific">Scopulibacillus daqui</name>
    <dbReference type="NCBI Taxonomy" id="1469162"/>
    <lineage>
        <taxon>Bacteria</taxon>
        <taxon>Bacillati</taxon>
        <taxon>Bacillota</taxon>
        <taxon>Bacilli</taxon>
        <taxon>Bacillales</taxon>
        <taxon>Sporolactobacillaceae</taxon>
        <taxon>Scopulibacillus</taxon>
    </lineage>
</organism>
<dbReference type="RefSeq" id="WP_205004190.1">
    <property type="nucleotide sequence ID" value="NZ_JAFBER010000019.1"/>
</dbReference>
<dbReference type="InterPro" id="IPR001117">
    <property type="entry name" value="Cu-oxidase_2nd"/>
</dbReference>
<accession>A0ABS2Q264</accession>
<feature type="domain" description="Plastocyanin-like" evidence="8">
    <location>
        <begin position="84"/>
        <end position="195"/>
    </location>
</feature>
<dbReference type="InterPro" id="IPR008972">
    <property type="entry name" value="Cupredoxin"/>
</dbReference>
<evidence type="ECO:0000256" key="1">
    <source>
        <dbReference type="ARBA" id="ARBA00010609"/>
    </source>
</evidence>
<dbReference type="Gene3D" id="2.60.40.420">
    <property type="entry name" value="Cupredoxins - blue copper proteins"/>
    <property type="match status" value="3"/>
</dbReference>
<evidence type="ECO:0000259" key="7">
    <source>
        <dbReference type="Pfam" id="PF07731"/>
    </source>
</evidence>
<comment type="similarity">
    <text evidence="1">Belongs to the multicopper oxidase family.</text>
</comment>
<dbReference type="EMBL" id="JAFBER010000019">
    <property type="protein sequence ID" value="MBM7646301.1"/>
    <property type="molecule type" value="Genomic_DNA"/>
</dbReference>
<evidence type="ECO:0000256" key="4">
    <source>
        <dbReference type="SAM" id="MobiDB-lite"/>
    </source>
</evidence>
<dbReference type="CDD" id="cd04232">
    <property type="entry name" value="CuRO_1_CueO_FtsP"/>
    <property type="match status" value="1"/>
</dbReference>
<feature type="region of interest" description="Disordered" evidence="4">
    <location>
        <begin position="26"/>
        <end position="50"/>
    </location>
</feature>
<evidence type="ECO:0000259" key="8">
    <source>
        <dbReference type="Pfam" id="PF07732"/>
    </source>
</evidence>
<dbReference type="InterPro" id="IPR002355">
    <property type="entry name" value="Cu_oxidase_Cu_BS"/>
</dbReference>
<feature type="compositionally biased region" description="Basic and acidic residues" evidence="4">
    <location>
        <begin position="26"/>
        <end position="43"/>
    </location>
</feature>
<gene>
    <name evidence="9" type="ORF">JOD45_002529</name>
</gene>
<keyword evidence="3" id="KW-0560">Oxidoreductase</keyword>
<evidence type="ECO:0000256" key="5">
    <source>
        <dbReference type="SAM" id="SignalP"/>
    </source>
</evidence>
<dbReference type="InterPro" id="IPR011707">
    <property type="entry name" value="Cu-oxidase-like_N"/>
</dbReference>
<dbReference type="PROSITE" id="PS00080">
    <property type="entry name" value="MULTICOPPER_OXIDASE2"/>
    <property type="match status" value="1"/>
</dbReference>
<dbReference type="Pfam" id="PF07731">
    <property type="entry name" value="Cu-oxidase_2"/>
    <property type="match status" value="1"/>
</dbReference>
<dbReference type="SUPFAM" id="SSF49503">
    <property type="entry name" value="Cupredoxins"/>
    <property type="match status" value="3"/>
</dbReference>
<evidence type="ECO:0000313" key="9">
    <source>
        <dbReference type="EMBL" id="MBM7646301.1"/>
    </source>
</evidence>
<dbReference type="InterPro" id="IPR011706">
    <property type="entry name" value="Cu-oxidase_C"/>
</dbReference>
<sequence>MKKLLTIGILLLALFLAGCGSQEEMKDMNQSNKSKEDMSDMVHDSTVPLKSSKGKNEITFPKILKPDSVDGHHVSYTITAQQRKTAFYPGHKSDTFGYNGNLLGPVVKLKKGQNVKIKLVNHLNEDTTFHWHGLEVPGDVDGGPDQVLKPGEEKNISFKVNQPAATLWFHPHPSPHTGEQVYKGLAGLIYIEDNNKNAEKLPHEYGVNDLPLILQDKSFDSNKQLDYEKAKNDDGTTGNTGLVNGKVDPKLTVNKGLVRLRILNASNARVYHLKFDNGMKFDHIASDGGYLNKPKKVSEIQMAPSERNEILVDFSKVKGDHVNLVNEDGKVILPIHFIDSHQSFQASDEKISTLNLNNVKVSPKEKEMKATKKVVLAGMGQNVTINGKKFDKNRIDLKQKVNKTEIWEIENKKGAMGGMVHPFHLHGTQFKVISVDGKNPPEEMQGYKDTISLNPGQKVKIAVRFNHKGIYMFHCHNLEHEDNGMMGHIKVS</sequence>
<protein>
    <submittedName>
        <fullName evidence="9">FtsP/CotA-like multicopper oxidase with cupredoxin domain</fullName>
    </submittedName>
</protein>
<feature type="domain" description="Plastocyanin-like" evidence="6">
    <location>
        <begin position="225"/>
        <end position="320"/>
    </location>
</feature>
<dbReference type="CDD" id="cd13867">
    <property type="entry name" value="CuRO_2_CueO_FtsP"/>
    <property type="match status" value="1"/>
</dbReference>
<dbReference type="PANTHER" id="PTHR48267">
    <property type="entry name" value="CUPREDOXIN SUPERFAMILY PROTEIN"/>
    <property type="match status" value="1"/>
</dbReference>
<dbReference type="Pfam" id="PF00394">
    <property type="entry name" value="Cu-oxidase"/>
    <property type="match status" value="1"/>
</dbReference>
<dbReference type="PROSITE" id="PS51257">
    <property type="entry name" value="PROKAR_LIPOPROTEIN"/>
    <property type="match status" value="1"/>
</dbReference>
<dbReference type="InterPro" id="IPR045087">
    <property type="entry name" value="Cu-oxidase_fam"/>
</dbReference>
<dbReference type="PANTHER" id="PTHR48267:SF1">
    <property type="entry name" value="BILIRUBIN OXIDASE"/>
    <property type="match status" value="1"/>
</dbReference>
<name>A0ABS2Q264_9BACL</name>
<evidence type="ECO:0000259" key="6">
    <source>
        <dbReference type="Pfam" id="PF00394"/>
    </source>
</evidence>
<dbReference type="CDD" id="cd13890">
    <property type="entry name" value="CuRO_3_CueO_FtsP"/>
    <property type="match status" value="1"/>
</dbReference>
<feature type="chain" id="PRO_5046502676" evidence="5">
    <location>
        <begin position="23"/>
        <end position="492"/>
    </location>
</feature>
<keyword evidence="2" id="KW-0479">Metal-binding</keyword>
<evidence type="ECO:0000313" key="10">
    <source>
        <dbReference type="Proteomes" id="UP000808914"/>
    </source>
</evidence>